<dbReference type="EMBL" id="RAPO01000001">
    <property type="protein sequence ID" value="RKD97776.1"/>
    <property type="molecule type" value="Genomic_DNA"/>
</dbReference>
<dbReference type="AlphaFoldDB" id="A0A3R7FXY1"/>
<evidence type="ECO:0000256" key="1">
    <source>
        <dbReference type="SAM" id="Phobius"/>
    </source>
</evidence>
<dbReference type="RefSeq" id="WP_120243271.1">
    <property type="nucleotide sequence ID" value="NZ_RAPO01000001.1"/>
</dbReference>
<dbReference type="OrthoDB" id="331602at2157"/>
<feature type="transmembrane region" description="Helical" evidence="1">
    <location>
        <begin position="179"/>
        <end position="199"/>
    </location>
</feature>
<feature type="transmembrane region" description="Helical" evidence="1">
    <location>
        <begin position="64"/>
        <end position="83"/>
    </location>
</feature>
<feature type="transmembrane region" description="Helical" evidence="1">
    <location>
        <begin position="112"/>
        <end position="133"/>
    </location>
</feature>
<dbReference type="Proteomes" id="UP000283805">
    <property type="component" value="Unassembled WGS sequence"/>
</dbReference>
<gene>
    <name evidence="2" type="ORF">ATJ93_0768</name>
</gene>
<feature type="transmembrane region" description="Helical" evidence="1">
    <location>
        <begin position="231"/>
        <end position="250"/>
    </location>
</feature>
<sequence length="272" mass="28673">MARLSPATLAIAALVGLANVGVVFALYARGDYPALEPTAELAVLALTTFVVGVLPWFASAHTRLVTPALGFLGALAGTVFLELTTPAPEWSRLGEYVVVDGPTHASSYANAWYVWLALLTVAGVLEFAIRRGYGIGDDRLRNLPTLPFSRDRLVRTVGAVAALVGLAATLLVLRSGIRPPAAAAVVFLFAAVVTAIPLAALLARGIVAPTVLFALVPYFLIYEVFVTTDSPLHILLFGPYAVVLALAWALEEAIRSRLGGWNGGRFAGQKPA</sequence>
<accession>A0A3R7FXY1</accession>
<keyword evidence="1" id="KW-0812">Transmembrane</keyword>
<reference evidence="2 3" key="1">
    <citation type="submission" date="2018-09" db="EMBL/GenBank/DDBJ databases">
        <title>Genomic Encyclopedia of Archaeal and Bacterial Type Strains, Phase II (KMG-II): from individual species to whole genera.</title>
        <authorList>
            <person name="Goeker M."/>
        </authorList>
    </citation>
    <scope>NUCLEOTIDE SEQUENCE [LARGE SCALE GENOMIC DNA]</scope>
    <source>
        <strain evidence="2 3">DSM 13151</strain>
    </source>
</reference>
<proteinExistence type="predicted"/>
<organism evidence="2 3">
    <name type="scientific">Halopiger aswanensis</name>
    <dbReference type="NCBI Taxonomy" id="148449"/>
    <lineage>
        <taxon>Archaea</taxon>
        <taxon>Methanobacteriati</taxon>
        <taxon>Methanobacteriota</taxon>
        <taxon>Stenosarchaea group</taxon>
        <taxon>Halobacteria</taxon>
        <taxon>Halobacteriales</taxon>
        <taxon>Natrialbaceae</taxon>
        <taxon>Halopiger</taxon>
    </lineage>
</organism>
<feature type="transmembrane region" description="Helical" evidence="1">
    <location>
        <begin position="206"/>
        <end position="225"/>
    </location>
</feature>
<feature type="transmembrane region" description="Helical" evidence="1">
    <location>
        <begin position="153"/>
        <end position="173"/>
    </location>
</feature>
<keyword evidence="1" id="KW-1133">Transmembrane helix</keyword>
<evidence type="ECO:0000313" key="2">
    <source>
        <dbReference type="EMBL" id="RKD97776.1"/>
    </source>
</evidence>
<name>A0A3R7FXY1_9EURY</name>
<comment type="caution">
    <text evidence="2">The sequence shown here is derived from an EMBL/GenBank/DDBJ whole genome shotgun (WGS) entry which is preliminary data.</text>
</comment>
<feature type="transmembrane region" description="Helical" evidence="1">
    <location>
        <begin position="41"/>
        <end position="57"/>
    </location>
</feature>
<keyword evidence="1" id="KW-0472">Membrane</keyword>
<protein>
    <submittedName>
        <fullName evidence="2">Uncharacterized protein</fullName>
    </submittedName>
</protein>
<keyword evidence="3" id="KW-1185">Reference proteome</keyword>
<evidence type="ECO:0000313" key="3">
    <source>
        <dbReference type="Proteomes" id="UP000283805"/>
    </source>
</evidence>